<dbReference type="Gene3D" id="3.40.50.200">
    <property type="entry name" value="Peptidase S8/S53 domain"/>
    <property type="match status" value="1"/>
</dbReference>
<evidence type="ECO:0000313" key="3">
    <source>
        <dbReference type="Proteomes" id="UP000430519"/>
    </source>
</evidence>
<reference evidence="2 3" key="1">
    <citation type="submission" date="2019-11" db="EMBL/GenBank/DDBJ databases">
        <title>Genome sequence of Deinococcus xianganensis Y35, AI-2 producing algicidal bacterium, isolated from lake water.</title>
        <authorList>
            <person name="Li Y."/>
        </authorList>
    </citation>
    <scope>NUCLEOTIDE SEQUENCE [LARGE SCALE GENOMIC DNA]</scope>
    <source>
        <strain evidence="2 3">Y35</strain>
    </source>
</reference>
<organism evidence="2 3">
    <name type="scientific">Deinococcus xianganensis</name>
    <dbReference type="NCBI Taxonomy" id="1507289"/>
    <lineage>
        <taxon>Bacteria</taxon>
        <taxon>Thermotogati</taxon>
        <taxon>Deinococcota</taxon>
        <taxon>Deinococci</taxon>
        <taxon>Deinococcales</taxon>
        <taxon>Deinococcaceae</taxon>
        <taxon>Deinococcus</taxon>
    </lineage>
</organism>
<dbReference type="RefSeq" id="WP_160975707.1">
    <property type="nucleotide sequence ID" value="NZ_WVHK01000001.1"/>
</dbReference>
<gene>
    <name evidence="2" type="ORF">GLX28_00430</name>
</gene>
<dbReference type="GO" id="GO:0004252">
    <property type="term" value="F:serine-type endopeptidase activity"/>
    <property type="evidence" value="ECO:0007669"/>
    <property type="project" value="InterPro"/>
</dbReference>
<dbReference type="InterPro" id="IPR036852">
    <property type="entry name" value="Peptidase_S8/S53_dom_sf"/>
</dbReference>
<dbReference type="GO" id="GO:0006508">
    <property type="term" value="P:proteolysis"/>
    <property type="evidence" value="ECO:0007669"/>
    <property type="project" value="InterPro"/>
</dbReference>
<dbReference type="CDD" id="cd00306">
    <property type="entry name" value="Peptidases_S8_S53"/>
    <property type="match status" value="1"/>
</dbReference>
<evidence type="ECO:0000259" key="1">
    <source>
        <dbReference type="Pfam" id="PF00082"/>
    </source>
</evidence>
<dbReference type="AlphaFoldDB" id="A0A6I4YDU9"/>
<proteinExistence type="predicted"/>
<dbReference type="Proteomes" id="UP000430519">
    <property type="component" value="Unassembled WGS sequence"/>
</dbReference>
<dbReference type="EMBL" id="WVHK01000001">
    <property type="protein sequence ID" value="MXV18106.1"/>
    <property type="molecule type" value="Genomic_DNA"/>
</dbReference>
<sequence>MIFVAAVSTLFFSLEVSGEKFVNSKVFDVSAIPPSKWVPIPIPYNLLSDKNLLKSIKIGGYPANGAKIDVSGRFILVPPIEKMGNSKLTAFGGVSIISRNERLNYEDIFSGDVPTIIYPEKGGKISLPKLSKKISNANVQLILQNGKIISAKIKDGKMIVASEELDKIGNSDAMATVIQDGNKIGSISFRLARQSASGVSNIYVATRSPVDSYLDLIGLLKNEYLINSAEEATLKKIANPKFKLVSGLKLADAGGKRVCGQYINEITISNEVKGILIQPDSGRTFLDPTTTLYPDAPSNLSSIKFPSDENEANSNRYRQLVGLGLYGDVYKNIISKIKSQNITPKLHIIDSWMGNDFDSQKYKIKQKDIHGNVREFVNIGHGLIIKRIAEYVGGGAIEYIPHNICGGKYGDGCSILALVREICSIGSTSKDGEIDVINISLGTPNNISYLNKSLLDVLDEHVSIVISNGNRDNCDRSSVCSQYPADYLNQKNSDGDIKEGYPEWQGAYTVAANYNNRYAEFNRPVYSSEISIPSILAPGVFIYGSRSGADAINLSPKYDIDNSYERSVVVRAGASFSTPVFAAALSIWRACHKMNGGKLNLNGPTREDVSWKTGSNGVVNPNLNLNTFLSHCL</sequence>
<protein>
    <recommendedName>
        <fullName evidence="1">Peptidase S8/S53 domain-containing protein</fullName>
    </recommendedName>
</protein>
<name>A0A6I4YDU9_9DEIO</name>
<comment type="caution">
    <text evidence="2">The sequence shown here is derived from an EMBL/GenBank/DDBJ whole genome shotgun (WGS) entry which is preliminary data.</text>
</comment>
<keyword evidence="3" id="KW-1185">Reference proteome</keyword>
<dbReference type="SUPFAM" id="SSF52743">
    <property type="entry name" value="Subtilisin-like"/>
    <property type="match status" value="1"/>
</dbReference>
<feature type="domain" description="Peptidase S8/S53" evidence="1">
    <location>
        <begin position="431"/>
        <end position="586"/>
    </location>
</feature>
<dbReference type="InterPro" id="IPR000209">
    <property type="entry name" value="Peptidase_S8/S53_dom"/>
</dbReference>
<accession>A0A6I4YDU9</accession>
<evidence type="ECO:0000313" key="2">
    <source>
        <dbReference type="EMBL" id="MXV18106.1"/>
    </source>
</evidence>
<dbReference type="Pfam" id="PF00082">
    <property type="entry name" value="Peptidase_S8"/>
    <property type="match status" value="1"/>
</dbReference>